<dbReference type="EMBL" id="BAAAZI010000006">
    <property type="protein sequence ID" value="GAA4137470.1"/>
    <property type="molecule type" value="Genomic_DNA"/>
</dbReference>
<feature type="chain" id="PRO_5045942700" description="SusD-like N-terminal domain-containing protein" evidence="1">
    <location>
        <begin position="21"/>
        <end position="497"/>
    </location>
</feature>
<reference evidence="4" key="1">
    <citation type="journal article" date="2019" name="Int. J. Syst. Evol. Microbiol.">
        <title>The Global Catalogue of Microorganisms (GCM) 10K type strain sequencing project: providing services to taxonomists for standard genome sequencing and annotation.</title>
        <authorList>
            <consortium name="The Broad Institute Genomics Platform"/>
            <consortium name="The Broad Institute Genome Sequencing Center for Infectious Disease"/>
            <person name="Wu L."/>
            <person name="Ma J."/>
        </authorList>
    </citation>
    <scope>NUCLEOTIDE SEQUENCE [LARGE SCALE GENOMIC DNA]</scope>
    <source>
        <strain evidence="4">JCM 16704</strain>
    </source>
</reference>
<protein>
    <recommendedName>
        <fullName evidence="2">SusD-like N-terminal domain-containing protein</fullName>
    </recommendedName>
</protein>
<feature type="signal peptide" evidence="1">
    <location>
        <begin position="1"/>
        <end position="20"/>
    </location>
</feature>
<dbReference type="SUPFAM" id="SSF48452">
    <property type="entry name" value="TPR-like"/>
    <property type="match status" value="1"/>
</dbReference>
<comment type="caution">
    <text evidence="3">The sequence shown here is derived from an EMBL/GenBank/DDBJ whole genome shotgun (WGS) entry which is preliminary data.</text>
</comment>
<evidence type="ECO:0000313" key="4">
    <source>
        <dbReference type="Proteomes" id="UP001500101"/>
    </source>
</evidence>
<accession>A0ABP7YKF1</accession>
<proteinExistence type="predicted"/>
<dbReference type="Proteomes" id="UP001500101">
    <property type="component" value="Unassembled WGS sequence"/>
</dbReference>
<sequence>MKKLLILCVLSLLICTGCEKFLNVNPVNKAYESDLYKDRFGFETSLAGVYAILNRDNLYGKEMKYGFMESMVGTYNSVNSSHTYYRPSNYQYDFGVTISMVNDIWTGHYLAINQANVMLKYVDNLPKDLDYRLIKGELLGLRAFRHFGMLKLFGPVISQEGLSANAIPYRVSTEVKLAKFSTAAEVIKFIEKDLQDAKTYLEEDPIRKVARTANQNQYAYEKYNSLIDNRGCRMNYYTIVGLQALTAQWAGDLPKGREYAEELIKELEPRSYSIHLATPGELSSGINKRMPMESLFSLMNQNLLTQNHSVNPSIEDSRPSNASPLLFANYSYLLNNLYNLSGQGSLNDYRLINWFTRASNSTTTWKLTKYHFNVNTPFSDLYYRTYFENKIIGLHQIYMLAAEEYADSNPQKAIEYLNKVRNARNVTNNLTYDANKTSRVIKDLIFDELRKENVGEGMLISEYKRLFKPIHRNTNVEPKVEMFKLPIPVDEQTYNPQ</sequence>
<dbReference type="Gene3D" id="1.25.40.390">
    <property type="match status" value="1"/>
</dbReference>
<evidence type="ECO:0000313" key="3">
    <source>
        <dbReference type="EMBL" id="GAA4137470.1"/>
    </source>
</evidence>
<dbReference type="Pfam" id="PF14322">
    <property type="entry name" value="SusD-like_3"/>
    <property type="match status" value="1"/>
</dbReference>
<keyword evidence="1" id="KW-0732">Signal</keyword>
<keyword evidence="4" id="KW-1185">Reference proteome</keyword>
<dbReference type="InterPro" id="IPR011990">
    <property type="entry name" value="TPR-like_helical_dom_sf"/>
</dbReference>
<dbReference type="RefSeq" id="WP_344673859.1">
    <property type="nucleotide sequence ID" value="NZ_BAAAZI010000006.1"/>
</dbReference>
<feature type="domain" description="SusD-like N-terminal" evidence="2">
    <location>
        <begin position="20"/>
        <end position="210"/>
    </location>
</feature>
<organism evidence="3 4">
    <name type="scientific">Sphingobacterium kyonggiense</name>
    <dbReference type="NCBI Taxonomy" id="714075"/>
    <lineage>
        <taxon>Bacteria</taxon>
        <taxon>Pseudomonadati</taxon>
        <taxon>Bacteroidota</taxon>
        <taxon>Sphingobacteriia</taxon>
        <taxon>Sphingobacteriales</taxon>
        <taxon>Sphingobacteriaceae</taxon>
        <taxon>Sphingobacterium</taxon>
    </lineage>
</organism>
<gene>
    <name evidence="3" type="ORF">GCM10022216_13500</name>
</gene>
<name>A0ABP7YKF1_9SPHI</name>
<evidence type="ECO:0000256" key="1">
    <source>
        <dbReference type="SAM" id="SignalP"/>
    </source>
</evidence>
<dbReference type="InterPro" id="IPR033985">
    <property type="entry name" value="SusD-like_N"/>
</dbReference>
<evidence type="ECO:0000259" key="2">
    <source>
        <dbReference type="Pfam" id="PF14322"/>
    </source>
</evidence>